<evidence type="ECO:0000256" key="7">
    <source>
        <dbReference type="ARBA" id="ARBA00022833"/>
    </source>
</evidence>
<dbReference type="OrthoDB" id="1682989at2759"/>
<comment type="cofactor">
    <cofactor evidence="1">
        <name>Zn(2+)</name>
        <dbReference type="ChEBI" id="CHEBI:29105"/>
    </cofactor>
</comment>
<dbReference type="VEuPathDB" id="ToxoDB:EAH_00043390"/>
<gene>
    <name evidence="11" type="ORF">EAH_00043390</name>
</gene>
<name>U6GJK0_EIMAC</name>
<evidence type="ECO:0000256" key="5">
    <source>
        <dbReference type="ARBA" id="ARBA00022723"/>
    </source>
</evidence>
<evidence type="ECO:0000259" key="10">
    <source>
        <dbReference type="Pfam" id="PF01433"/>
    </source>
</evidence>
<dbReference type="GO" id="GO:0008237">
    <property type="term" value="F:metallopeptidase activity"/>
    <property type="evidence" value="ECO:0007669"/>
    <property type="project" value="UniProtKB-KW"/>
</dbReference>
<proteinExistence type="inferred from homology"/>
<dbReference type="PANTHER" id="PTHR46322:SF1">
    <property type="entry name" value="PUROMYCIN-SENSITIVE AMINOPEPTIDASE"/>
    <property type="match status" value="1"/>
</dbReference>
<keyword evidence="9" id="KW-0812">Transmembrane</keyword>
<keyword evidence="3" id="KW-0031">Aminopeptidase</keyword>
<evidence type="ECO:0000256" key="8">
    <source>
        <dbReference type="ARBA" id="ARBA00023049"/>
    </source>
</evidence>
<dbReference type="GO" id="GO:0004177">
    <property type="term" value="F:aminopeptidase activity"/>
    <property type="evidence" value="ECO:0007669"/>
    <property type="project" value="UniProtKB-KW"/>
</dbReference>
<dbReference type="SUPFAM" id="SSF63737">
    <property type="entry name" value="Leukotriene A4 hydrolase N-terminal domain"/>
    <property type="match status" value="1"/>
</dbReference>
<evidence type="ECO:0000256" key="4">
    <source>
        <dbReference type="ARBA" id="ARBA00022670"/>
    </source>
</evidence>
<evidence type="ECO:0000256" key="1">
    <source>
        <dbReference type="ARBA" id="ARBA00001947"/>
    </source>
</evidence>
<dbReference type="InterPro" id="IPR042097">
    <property type="entry name" value="Aminopeptidase_N-like_N_sf"/>
</dbReference>
<evidence type="ECO:0000313" key="11">
    <source>
        <dbReference type="EMBL" id="CDI79468.1"/>
    </source>
</evidence>
<dbReference type="Gene3D" id="2.60.40.1730">
    <property type="entry name" value="tricorn interacting facor f3 domain"/>
    <property type="match status" value="1"/>
</dbReference>
<dbReference type="Gene3D" id="3.30.2010.30">
    <property type="match status" value="1"/>
</dbReference>
<evidence type="ECO:0000256" key="6">
    <source>
        <dbReference type="ARBA" id="ARBA00022801"/>
    </source>
</evidence>
<dbReference type="Pfam" id="PF01433">
    <property type="entry name" value="Peptidase_M1"/>
    <property type="match status" value="1"/>
</dbReference>
<dbReference type="FunFam" id="3.30.2010.30:FF:000002">
    <property type="entry name" value="Putative aminopeptidase N"/>
    <property type="match status" value="1"/>
</dbReference>
<keyword evidence="9" id="KW-0472">Membrane</keyword>
<keyword evidence="8" id="KW-0482">Metalloprotease</keyword>
<dbReference type="MEROPS" id="M01.005"/>
<evidence type="ECO:0000256" key="2">
    <source>
        <dbReference type="ARBA" id="ARBA00010136"/>
    </source>
</evidence>
<organism evidence="11 12">
    <name type="scientific">Eimeria acervulina</name>
    <name type="common">Coccidian parasite</name>
    <dbReference type="NCBI Taxonomy" id="5801"/>
    <lineage>
        <taxon>Eukaryota</taxon>
        <taxon>Sar</taxon>
        <taxon>Alveolata</taxon>
        <taxon>Apicomplexa</taxon>
        <taxon>Conoidasida</taxon>
        <taxon>Coccidia</taxon>
        <taxon>Eucoccidiorida</taxon>
        <taxon>Eimeriorina</taxon>
        <taxon>Eimeriidae</taxon>
        <taxon>Eimeria</taxon>
    </lineage>
</organism>
<sequence>MRRREETPPADLRLDGEGLEIHGVWIDGQETPGGPLGAPGGPLKGYGVDSEGALHIPSGLLPLESGKEFKVKTEVRLEADAKQYPTLLSNGNKIEEGPLEGAPDLHYAVFEDPFLKPCYLFALVAGPLSFIEDTFTTMSGKKVQIRVYGQPSETTKLQFALSSVKKSMKWDEDAYGREYDLNSFAVVCVRDFNMGAMENKGLNIFNSSLLLADPKTTTGLILHLLPPTPAIAAAAIAAAAIAAAAIAAAAIAAAAAAAAAAAGAIRREIAVEK</sequence>
<dbReference type="AlphaFoldDB" id="U6GJK0"/>
<dbReference type="GO" id="GO:0008270">
    <property type="term" value="F:zinc ion binding"/>
    <property type="evidence" value="ECO:0007669"/>
    <property type="project" value="InterPro"/>
</dbReference>
<evidence type="ECO:0000256" key="3">
    <source>
        <dbReference type="ARBA" id="ARBA00022438"/>
    </source>
</evidence>
<keyword evidence="4" id="KW-0645">Protease</keyword>
<keyword evidence="7" id="KW-0862">Zinc</keyword>
<keyword evidence="5" id="KW-0479">Metal-binding</keyword>
<dbReference type="InterPro" id="IPR012779">
    <property type="entry name" value="Peptidase_M1_pepN"/>
</dbReference>
<dbReference type="GO" id="GO:0006508">
    <property type="term" value="P:proteolysis"/>
    <property type="evidence" value="ECO:0007669"/>
    <property type="project" value="UniProtKB-KW"/>
</dbReference>
<dbReference type="Proteomes" id="UP000018050">
    <property type="component" value="Unassembled WGS sequence"/>
</dbReference>
<evidence type="ECO:0000313" key="12">
    <source>
        <dbReference type="Proteomes" id="UP000018050"/>
    </source>
</evidence>
<accession>U6GJK0</accession>
<reference evidence="11" key="1">
    <citation type="submission" date="2013-10" db="EMBL/GenBank/DDBJ databases">
        <title>Genomic analysis of the causative agents of coccidiosis in chickens.</title>
        <authorList>
            <person name="Reid A.J."/>
            <person name="Blake D."/>
            <person name="Billington K."/>
            <person name="Browne H."/>
            <person name="Dunn M."/>
            <person name="Hung S."/>
            <person name="Kawahara F."/>
            <person name="Miranda-Saavedra D."/>
            <person name="Mourier T."/>
            <person name="Nagra H."/>
            <person name="Otto T.D."/>
            <person name="Rawlings N."/>
            <person name="Sanchez A."/>
            <person name="Sanders M."/>
            <person name="Subramaniam C."/>
            <person name="Tay Y."/>
            <person name="Dear P."/>
            <person name="Doerig C."/>
            <person name="Gruber A."/>
            <person name="Parkinson J."/>
            <person name="Shirley M."/>
            <person name="Wan K.L."/>
            <person name="Berriman M."/>
            <person name="Tomley F."/>
            <person name="Pain A."/>
        </authorList>
    </citation>
    <scope>NUCLEOTIDE SEQUENCE</scope>
    <source>
        <strain evidence="11">Houghton</strain>
    </source>
</reference>
<dbReference type="PANTHER" id="PTHR46322">
    <property type="entry name" value="PUROMYCIN-SENSITIVE AMINOPEPTIDASE"/>
    <property type="match status" value="1"/>
</dbReference>
<protein>
    <recommendedName>
        <fullName evidence="10">Peptidase M1 membrane alanine aminopeptidase domain-containing protein</fullName>
    </recommendedName>
</protein>
<feature type="transmembrane region" description="Helical" evidence="9">
    <location>
        <begin position="232"/>
        <end position="265"/>
    </location>
</feature>
<dbReference type="RefSeq" id="XP_013250436.1">
    <property type="nucleotide sequence ID" value="XM_013394982.1"/>
</dbReference>
<reference evidence="11" key="2">
    <citation type="submission" date="2013-10" db="EMBL/GenBank/DDBJ databases">
        <authorList>
            <person name="Aslett M."/>
        </authorList>
    </citation>
    <scope>NUCLEOTIDE SEQUENCE</scope>
    <source>
        <strain evidence="11">Houghton</strain>
    </source>
</reference>
<dbReference type="EMBL" id="HG671030">
    <property type="protein sequence ID" value="CDI79468.1"/>
    <property type="molecule type" value="Genomic_DNA"/>
</dbReference>
<feature type="domain" description="Peptidase M1 membrane alanine aminopeptidase" evidence="10">
    <location>
        <begin position="159"/>
        <end position="218"/>
    </location>
</feature>
<keyword evidence="12" id="KW-1185">Reference proteome</keyword>
<dbReference type="SUPFAM" id="SSF55486">
    <property type="entry name" value="Metalloproteases ('zincins'), catalytic domain"/>
    <property type="match status" value="1"/>
</dbReference>
<comment type="similarity">
    <text evidence="2">Belongs to the peptidase M1 family.</text>
</comment>
<keyword evidence="9" id="KW-1133">Transmembrane helix</keyword>
<dbReference type="GeneID" id="25272409"/>
<evidence type="ECO:0000256" key="9">
    <source>
        <dbReference type="SAM" id="Phobius"/>
    </source>
</evidence>
<keyword evidence="6" id="KW-0378">Hydrolase</keyword>
<dbReference type="InterPro" id="IPR014782">
    <property type="entry name" value="Peptidase_M1_dom"/>
</dbReference>